<dbReference type="InterPro" id="IPR045511">
    <property type="entry name" value="DUF6439"/>
</dbReference>
<accession>A0ABS5Y0F6</accession>
<sequence length="97" mass="10565">MSDTTITPPSDASADLQDADPLALAQALAQQLAIGPMDWHRLNSNRQVRAKEQVAAALVYLLNDNPDEALPRLEQAIGWLNRSIKAPPCPTHGKRSQ</sequence>
<reference evidence="1 2" key="1">
    <citation type="journal article" date="2021" name="Mar. Drugs">
        <title>Genome Reduction and Secondary Metabolism of the Marine Sponge-Associated Cyanobacterium Leptothoe.</title>
        <authorList>
            <person name="Konstantinou D."/>
            <person name="Popin R.V."/>
            <person name="Fewer D.P."/>
            <person name="Sivonen K."/>
            <person name="Gkelis S."/>
        </authorList>
    </citation>
    <scope>NUCLEOTIDE SEQUENCE [LARGE SCALE GENOMIC DNA]</scope>
    <source>
        <strain evidence="1 2">TAU-MAC 1615</strain>
    </source>
</reference>
<dbReference type="Pfam" id="PF20035">
    <property type="entry name" value="DUF6439"/>
    <property type="match status" value="1"/>
</dbReference>
<proteinExistence type="predicted"/>
<comment type="caution">
    <text evidence="1">The sequence shown here is derived from an EMBL/GenBank/DDBJ whole genome shotgun (WGS) entry which is preliminary data.</text>
</comment>
<dbReference type="RefSeq" id="WP_215617219.1">
    <property type="nucleotide sequence ID" value="NZ_JADOER010000004.1"/>
</dbReference>
<keyword evidence="2" id="KW-1185">Reference proteome</keyword>
<evidence type="ECO:0000313" key="2">
    <source>
        <dbReference type="Proteomes" id="UP001196661"/>
    </source>
</evidence>
<dbReference type="Proteomes" id="UP001196661">
    <property type="component" value="Unassembled WGS sequence"/>
</dbReference>
<dbReference type="EMBL" id="JADOER010000004">
    <property type="protein sequence ID" value="MBT9311327.1"/>
    <property type="molecule type" value="Genomic_DNA"/>
</dbReference>
<name>A0ABS5Y0F6_9CYAN</name>
<protein>
    <submittedName>
        <fullName evidence="1">Uncharacterized protein</fullName>
    </submittedName>
</protein>
<evidence type="ECO:0000313" key="1">
    <source>
        <dbReference type="EMBL" id="MBT9311327.1"/>
    </source>
</evidence>
<gene>
    <name evidence="1" type="ORF">IXB28_03845</name>
</gene>
<organism evidence="1 2">
    <name type="scientific">Leptothoe kymatousa TAU-MAC 1615</name>
    <dbReference type="NCBI Taxonomy" id="2364775"/>
    <lineage>
        <taxon>Bacteria</taxon>
        <taxon>Bacillati</taxon>
        <taxon>Cyanobacteriota</taxon>
        <taxon>Cyanophyceae</taxon>
        <taxon>Nodosilineales</taxon>
        <taxon>Cymatolegaceae</taxon>
        <taxon>Leptothoe</taxon>
        <taxon>Leptothoe kymatousa</taxon>
    </lineage>
</organism>